<accession>A9FCJ8</accession>
<dbReference type="HOGENOM" id="CLU_3398508_0_0_7"/>
<protein>
    <submittedName>
        <fullName evidence="2">Uncharacterized protein</fullName>
    </submittedName>
</protein>
<dbReference type="Proteomes" id="UP000002139">
    <property type="component" value="Chromosome"/>
</dbReference>
<evidence type="ECO:0000313" key="2">
    <source>
        <dbReference type="EMBL" id="CAN91670.1"/>
    </source>
</evidence>
<keyword evidence="3" id="KW-1185">Reference proteome</keyword>
<name>A9FCJ8_SORC5</name>
<organism evidence="2 3">
    <name type="scientific">Sorangium cellulosum (strain So ce56)</name>
    <name type="common">Polyangium cellulosum (strain So ce56)</name>
    <dbReference type="NCBI Taxonomy" id="448385"/>
    <lineage>
        <taxon>Bacteria</taxon>
        <taxon>Pseudomonadati</taxon>
        <taxon>Myxococcota</taxon>
        <taxon>Polyangia</taxon>
        <taxon>Polyangiales</taxon>
        <taxon>Polyangiaceae</taxon>
        <taxon>Sorangium</taxon>
    </lineage>
</organism>
<sequence length="31" mass="3571">MSEITTVSYRRDVPARQLRRTPSERGAPNEP</sequence>
<feature type="region of interest" description="Disordered" evidence="1">
    <location>
        <begin position="1"/>
        <end position="31"/>
    </location>
</feature>
<dbReference type="AlphaFoldDB" id="A9FCJ8"/>
<evidence type="ECO:0000256" key="1">
    <source>
        <dbReference type="SAM" id="MobiDB-lite"/>
    </source>
</evidence>
<dbReference type="KEGG" id="scl:sce1512"/>
<reference evidence="2 3" key="1">
    <citation type="journal article" date="2007" name="Nat. Biotechnol.">
        <title>Complete genome sequence of the myxobacterium Sorangium cellulosum.</title>
        <authorList>
            <person name="Schneiker S."/>
            <person name="Perlova O."/>
            <person name="Kaiser O."/>
            <person name="Gerth K."/>
            <person name="Alici A."/>
            <person name="Altmeyer M.O."/>
            <person name="Bartels D."/>
            <person name="Bekel T."/>
            <person name="Beyer S."/>
            <person name="Bode E."/>
            <person name="Bode H.B."/>
            <person name="Bolten C.J."/>
            <person name="Choudhuri J.V."/>
            <person name="Doss S."/>
            <person name="Elnakady Y.A."/>
            <person name="Frank B."/>
            <person name="Gaigalat L."/>
            <person name="Goesmann A."/>
            <person name="Groeger C."/>
            <person name="Gross F."/>
            <person name="Jelsbak L."/>
            <person name="Jelsbak L."/>
            <person name="Kalinowski J."/>
            <person name="Kegler C."/>
            <person name="Knauber T."/>
            <person name="Konietzny S."/>
            <person name="Kopp M."/>
            <person name="Krause L."/>
            <person name="Krug D."/>
            <person name="Linke B."/>
            <person name="Mahmud T."/>
            <person name="Martinez-Arias R."/>
            <person name="McHardy A.C."/>
            <person name="Merai M."/>
            <person name="Meyer F."/>
            <person name="Mormann S."/>
            <person name="Munoz-Dorado J."/>
            <person name="Perez J."/>
            <person name="Pradella S."/>
            <person name="Rachid S."/>
            <person name="Raddatz G."/>
            <person name="Rosenau F."/>
            <person name="Rueckert C."/>
            <person name="Sasse F."/>
            <person name="Scharfe M."/>
            <person name="Schuster S.C."/>
            <person name="Suen G."/>
            <person name="Treuner-Lange A."/>
            <person name="Velicer G.J."/>
            <person name="Vorholter F.-J."/>
            <person name="Weissman K.J."/>
            <person name="Welch R.D."/>
            <person name="Wenzel S.C."/>
            <person name="Whitworth D.E."/>
            <person name="Wilhelm S."/>
            <person name="Wittmann C."/>
            <person name="Bloecker H."/>
            <person name="Puehler A."/>
            <person name="Mueller R."/>
        </authorList>
    </citation>
    <scope>NUCLEOTIDE SEQUENCE [LARGE SCALE GENOMIC DNA]</scope>
    <source>
        <strain evidence="3">So ce56</strain>
    </source>
</reference>
<evidence type="ECO:0000313" key="3">
    <source>
        <dbReference type="Proteomes" id="UP000002139"/>
    </source>
</evidence>
<proteinExistence type="predicted"/>
<dbReference type="EMBL" id="AM746676">
    <property type="protein sequence ID" value="CAN91670.1"/>
    <property type="molecule type" value="Genomic_DNA"/>
</dbReference>
<gene>
    <name evidence="2" type="ordered locus">sce1512</name>
</gene>